<evidence type="ECO:0000313" key="2">
    <source>
        <dbReference type="EMBL" id="OGD65755.1"/>
    </source>
</evidence>
<proteinExistence type="predicted"/>
<feature type="transmembrane region" description="Helical" evidence="1">
    <location>
        <begin position="32"/>
        <end position="61"/>
    </location>
</feature>
<gene>
    <name evidence="2" type="ORF">A2215_04695</name>
</gene>
<feature type="transmembrane region" description="Helical" evidence="1">
    <location>
        <begin position="135"/>
        <end position="154"/>
    </location>
</feature>
<sequence length="183" mass="19813">MIAVLAVAVVLAYVRGIYAVLKSDAKPNCLSWVIWACIDVVLIVSSLMAAESVSTIVLLLIYMAGAVVIVAVSRKNLSGLNIFERAAVAVATLSLVGWVVTGNASVALGLVILAHLCGTILTLKSVWQVPRSEDWVMWTLFVAGNIANLLAISWINWQNWLFPVYETAVCVIVTLLALRRKHP</sequence>
<keyword evidence="1" id="KW-0812">Transmembrane</keyword>
<dbReference type="AlphaFoldDB" id="A0A1F5EEG1"/>
<keyword evidence="1" id="KW-0472">Membrane</keyword>
<keyword evidence="1" id="KW-1133">Transmembrane helix</keyword>
<reference evidence="2 3" key="1">
    <citation type="journal article" date="2016" name="Nat. Commun.">
        <title>Thousands of microbial genomes shed light on interconnected biogeochemical processes in an aquifer system.</title>
        <authorList>
            <person name="Anantharaman K."/>
            <person name="Brown C.T."/>
            <person name="Hug L.A."/>
            <person name="Sharon I."/>
            <person name="Castelle C.J."/>
            <person name="Probst A.J."/>
            <person name="Thomas B.C."/>
            <person name="Singh A."/>
            <person name="Wilkins M.J."/>
            <person name="Karaoz U."/>
            <person name="Brodie E.L."/>
            <person name="Williams K.H."/>
            <person name="Hubbard S.S."/>
            <person name="Banfield J.F."/>
        </authorList>
    </citation>
    <scope>NUCLEOTIDE SEQUENCE [LARGE SCALE GENOMIC DNA]</scope>
</reference>
<organism evidence="2 3">
    <name type="scientific">Candidatus Berkelbacteria bacterium RIFOXYA2_FULL_43_10</name>
    <dbReference type="NCBI Taxonomy" id="1797472"/>
    <lineage>
        <taxon>Bacteria</taxon>
        <taxon>Candidatus Berkelbacteria</taxon>
    </lineage>
</organism>
<accession>A0A1F5EEG1</accession>
<dbReference type="EMBL" id="MEZY01000006">
    <property type="protein sequence ID" value="OGD65755.1"/>
    <property type="molecule type" value="Genomic_DNA"/>
</dbReference>
<comment type="caution">
    <text evidence="2">The sequence shown here is derived from an EMBL/GenBank/DDBJ whole genome shotgun (WGS) entry which is preliminary data.</text>
</comment>
<evidence type="ECO:0000313" key="3">
    <source>
        <dbReference type="Proteomes" id="UP000178583"/>
    </source>
</evidence>
<dbReference type="Proteomes" id="UP000178583">
    <property type="component" value="Unassembled WGS sequence"/>
</dbReference>
<protein>
    <submittedName>
        <fullName evidence="2">Uncharacterized protein</fullName>
    </submittedName>
</protein>
<evidence type="ECO:0000256" key="1">
    <source>
        <dbReference type="SAM" id="Phobius"/>
    </source>
</evidence>
<name>A0A1F5EEG1_9BACT</name>